<evidence type="ECO:0000259" key="4">
    <source>
        <dbReference type="Pfam" id="PF02872"/>
    </source>
</evidence>
<feature type="domain" description="5'-Nucleotidase C-terminal" evidence="4">
    <location>
        <begin position="2"/>
        <end position="101"/>
    </location>
</feature>
<dbReference type="GO" id="GO:0005886">
    <property type="term" value="C:plasma membrane"/>
    <property type="evidence" value="ECO:0007669"/>
    <property type="project" value="TreeGrafter"/>
</dbReference>
<comment type="similarity">
    <text evidence="2">Belongs to the 5'-nucleotidase family.</text>
</comment>
<dbReference type="Gene3D" id="3.90.780.10">
    <property type="entry name" value="5'-Nucleotidase, C-terminal domain"/>
    <property type="match status" value="1"/>
</dbReference>
<dbReference type="GO" id="GO:0008253">
    <property type="term" value="F:5'-nucleotidase activity"/>
    <property type="evidence" value="ECO:0007669"/>
    <property type="project" value="UniProtKB-EC"/>
</dbReference>
<proteinExistence type="evidence at transcript level"/>
<dbReference type="InterPro" id="IPR036907">
    <property type="entry name" value="5'-Nucleotdase_C_sf"/>
</dbReference>
<evidence type="ECO:0000256" key="1">
    <source>
        <dbReference type="ARBA" id="ARBA00000815"/>
    </source>
</evidence>
<evidence type="ECO:0000313" key="5">
    <source>
        <dbReference type="EMBL" id="JAA67761.1"/>
    </source>
</evidence>
<reference evidence="5" key="1">
    <citation type="submission" date="2012-12" db="EMBL/GenBank/DDBJ databases">
        <title>Identification and characterization of a phenylalanine ammonia-lyase gene family in Isatis indigotica Fort.</title>
        <authorList>
            <person name="Liu Q."/>
            <person name="Chen J."/>
            <person name="Zhou X."/>
            <person name="Di P."/>
            <person name="Xiao Y."/>
            <person name="Xuan H."/>
            <person name="Zhang L."/>
            <person name="Chen W."/>
        </authorList>
    </citation>
    <scope>NUCLEOTIDE SEQUENCE</scope>
    <source>
        <tissue evidence="5">Salivary gland</tissue>
    </source>
</reference>
<organism evidence="5">
    <name type="scientific">Ixodes ricinus</name>
    <name type="common">Common tick</name>
    <name type="synonym">Acarus ricinus</name>
    <dbReference type="NCBI Taxonomy" id="34613"/>
    <lineage>
        <taxon>Eukaryota</taxon>
        <taxon>Metazoa</taxon>
        <taxon>Ecdysozoa</taxon>
        <taxon>Arthropoda</taxon>
        <taxon>Chelicerata</taxon>
        <taxon>Arachnida</taxon>
        <taxon>Acari</taxon>
        <taxon>Parasitiformes</taxon>
        <taxon>Ixodida</taxon>
        <taxon>Ixodoidea</taxon>
        <taxon>Ixodidae</taxon>
        <taxon>Ixodinae</taxon>
        <taxon>Ixodes</taxon>
    </lineage>
</organism>
<dbReference type="PANTHER" id="PTHR11575:SF24">
    <property type="entry name" value="5'-NUCLEOTIDASE"/>
    <property type="match status" value="1"/>
</dbReference>
<dbReference type="Pfam" id="PF02872">
    <property type="entry name" value="5_nucleotid_C"/>
    <property type="match status" value="1"/>
</dbReference>
<dbReference type="SUPFAM" id="SSF55816">
    <property type="entry name" value="5'-nucleotidase (syn. UDP-sugar hydrolase), C-terminal domain"/>
    <property type="match status" value="1"/>
</dbReference>
<name>A0A0K8R9K5_IXORI</name>
<evidence type="ECO:0000256" key="2">
    <source>
        <dbReference type="ARBA" id="ARBA00006654"/>
    </source>
</evidence>
<dbReference type="InterPro" id="IPR008334">
    <property type="entry name" value="5'-Nucleotdase_C"/>
</dbReference>
<dbReference type="GO" id="GO:0006196">
    <property type="term" value="P:AMP catabolic process"/>
    <property type="evidence" value="ECO:0007669"/>
    <property type="project" value="TreeGrafter"/>
</dbReference>
<dbReference type="AlphaFoldDB" id="A0A0K8R9K5"/>
<evidence type="ECO:0000256" key="3">
    <source>
        <dbReference type="ARBA" id="ARBA00012643"/>
    </source>
</evidence>
<protein>
    <recommendedName>
        <fullName evidence="3">5'-nucleotidase</fullName>
        <ecNumber evidence="3">3.1.3.5</ecNumber>
    </recommendedName>
</protein>
<dbReference type="PANTHER" id="PTHR11575">
    <property type="entry name" value="5'-NUCLEOTIDASE-RELATED"/>
    <property type="match status" value="1"/>
</dbReference>
<sequence>MAAMPFESSLVVLTMSGAQLRRMFDHGISKFTWYEDPEGSFLQVSGMRVTYNFSYPEKCRTDKLEILCANCSVPKYETVEPNGTYRIVTTSFIANGGDGFTFDDDVKNSMETEGRMDVEVFTEHVRKISPIKTPEEGRIIMFNNERPPNATSGGLYPGSLPF</sequence>
<dbReference type="EMBL" id="GADI01006047">
    <property type="protein sequence ID" value="JAA67761.1"/>
    <property type="molecule type" value="mRNA"/>
</dbReference>
<dbReference type="InterPro" id="IPR006179">
    <property type="entry name" value="5_nucleotidase/apyrase"/>
</dbReference>
<accession>A0A0K8R9K5</accession>
<dbReference type="EC" id="3.1.3.5" evidence="3"/>
<comment type="catalytic activity">
    <reaction evidence="1">
        <text>a ribonucleoside 5'-phosphate + H2O = a ribonucleoside + phosphate</text>
        <dbReference type="Rhea" id="RHEA:12484"/>
        <dbReference type="ChEBI" id="CHEBI:15377"/>
        <dbReference type="ChEBI" id="CHEBI:18254"/>
        <dbReference type="ChEBI" id="CHEBI:43474"/>
        <dbReference type="ChEBI" id="CHEBI:58043"/>
        <dbReference type="EC" id="3.1.3.5"/>
    </reaction>
</comment>